<reference evidence="9" key="1">
    <citation type="submission" date="2021-02" db="EMBL/GenBank/DDBJ databases">
        <authorList>
            <person name="Syme A R."/>
            <person name="Syme A R."/>
            <person name="Moolhuijzen P."/>
        </authorList>
    </citation>
    <scope>NUCLEOTIDE SEQUENCE</scope>
    <source>
        <strain evidence="9">W1-1</strain>
    </source>
</reference>
<evidence type="ECO:0000256" key="6">
    <source>
        <dbReference type="SAM" id="MobiDB-lite"/>
    </source>
</evidence>
<dbReference type="EMBL" id="HG992983">
    <property type="protein sequence ID" value="CAE7194087.1"/>
    <property type="molecule type" value="Genomic_DNA"/>
</dbReference>
<feature type="compositionally biased region" description="Basic and acidic residues" evidence="6">
    <location>
        <begin position="360"/>
        <end position="372"/>
    </location>
</feature>
<dbReference type="InterPro" id="IPR052337">
    <property type="entry name" value="SAT4-like"/>
</dbReference>
<dbReference type="GO" id="GO:0016020">
    <property type="term" value="C:membrane"/>
    <property type="evidence" value="ECO:0007669"/>
    <property type="project" value="UniProtKB-SubCell"/>
</dbReference>
<sequence>MAVAFIPSDPATDRKPPWVPPMSNQNEDLRPLVIGVNTTLILLSILAVGCRLGRKIKVLNSFSWHDALIAFAALCAIMFSIILMACTTHGAGLHQELLSQEDLTAFLQLVMVAFVFYFTCNWCVKHSLLLFYSELTFDFWPRVCIYFMHFIAFAFGATCVFTSVFQCTPVRKFWNPTTPGTCIDMDAFSYFNACFMLGNDVFLYAMPIVFTWKVQLRRPNRFAVNFLFALGGLVLAASAARVYFTHMQAVKPDFPFKFAAATTCAVVENHLAVIVACAPSIKAVTVHACPSLSSKFEKMLSGNDQKHGYRGYKGYKGYKSGPSNTIDPESASNSEMHKESVKLSAVQPTASRLPTGYSGKSEKSERTERSGEGRMAIGRWWRAPSSWAVDSV</sequence>
<dbReference type="Pfam" id="PF20684">
    <property type="entry name" value="Fung_rhodopsin"/>
    <property type="match status" value="1"/>
</dbReference>
<evidence type="ECO:0000256" key="2">
    <source>
        <dbReference type="ARBA" id="ARBA00022692"/>
    </source>
</evidence>
<comment type="subcellular location">
    <subcellularLocation>
        <location evidence="1">Membrane</location>
        <topology evidence="1">Multi-pass membrane protein</topology>
    </subcellularLocation>
</comment>
<dbReference type="Proteomes" id="UP000472372">
    <property type="component" value="Chromosome 7"/>
</dbReference>
<evidence type="ECO:0000256" key="5">
    <source>
        <dbReference type="ARBA" id="ARBA00038359"/>
    </source>
</evidence>
<protein>
    <recommendedName>
        <fullName evidence="8">Rhodopsin domain-containing protein</fullName>
    </recommendedName>
</protein>
<feature type="transmembrane region" description="Helical" evidence="7">
    <location>
        <begin position="187"/>
        <end position="210"/>
    </location>
</feature>
<comment type="similarity">
    <text evidence="5">Belongs to the SAT4 family.</text>
</comment>
<proteinExistence type="inferred from homology"/>
<feature type="transmembrane region" description="Helical" evidence="7">
    <location>
        <begin position="105"/>
        <end position="124"/>
    </location>
</feature>
<dbReference type="PANTHER" id="PTHR33048">
    <property type="entry name" value="PTH11-LIKE INTEGRAL MEMBRANE PROTEIN (AFU_ORTHOLOGUE AFUA_5G11245)"/>
    <property type="match status" value="1"/>
</dbReference>
<feature type="transmembrane region" description="Helical" evidence="7">
    <location>
        <begin position="32"/>
        <end position="52"/>
    </location>
</feature>
<name>A0A6S6W8V5_9PLEO</name>
<feature type="transmembrane region" description="Helical" evidence="7">
    <location>
        <begin position="64"/>
        <end position="85"/>
    </location>
</feature>
<feature type="region of interest" description="Disordered" evidence="6">
    <location>
        <begin position="320"/>
        <end position="375"/>
    </location>
</feature>
<evidence type="ECO:0000259" key="8">
    <source>
        <dbReference type="Pfam" id="PF20684"/>
    </source>
</evidence>
<keyword evidence="4 7" id="KW-0472">Membrane</keyword>
<dbReference type="PANTHER" id="PTHR33048:SF131">
    <property type="entry name" value="INTEGRAL MEMBRANE PROTEIN"/>
    <property type="match status" value="1"/>
</dbReference>
<gene>
    <name evidence="9" type="ORF">PTTW11_07883</name>
</gene>
<evidence type="ECO:0000256" key="1">
    <source>
        <dbReference type="ARBA" id="ARBA00004141"/>
    </source>
</evidence>
<feature type="transmembrane region" description="Helical" evidence="7">
    <location>
        <begin position="222"/>
        <end position="244"/>
    </location>
</feature>
<evidence type="ECO:0000313" key="10">
    <source>
        <dbReference type="Proteomes" id="UP000472372"/>
    </source>
</evidence>
<feature type="transmembrane region" description="Helical" evidence="7">
    <location>
        <begin position="145"/>
        <end position="167"/>
    </location>
</feature>
<accession>A0A6S6W8V5</accession>
<organism evidence="9 10">
    <name type="scientific">Pyrenophora teres f. teres</name>
    <dbReference type="NCBI Taxonomy" id="97479"/>
    <lineage>
        <taxon>Eukaryota</taxon>
        <taxon>Fungi</taxon>
        <taxon>Dikarya</taxon>
        <taxon>Ascomycota</taxon>
        <taxon>Pezizomycotina</taxon>
        <taxon>Dothideomycetes</taxon>
        <taxon>Pleosporomycetidae</taxon>
        <taxon>Pleosporales</taxon>
        <taxon>Pleosporineae</taxon>
        <taxon>Pleosporaceae</taxon>
        <taxon>Pyrenophora</taxon>
    </lineage>
</organism>
<evidence type="ECO:0000256" key="7">
    <source>
        <dbReference type="SAM" id="Phobius"/>
    </source>
</evidence>
<evidence type="ECO:0000256" key="4">
    <source>
        <dbReference type="ARBA" id="ARBA00023136"/>
    </source>
</evidence>
<evidence type="ECO:0000256" key="3">
    <source>
        <dbReference type="ARBA" id="ARBA00022989"/>
    </source>
</evidence>
<feature type="domain" description="Rhodopsin" evidence="8">
    <location>
        <begin position="51"/>
        <end position="284"/>
    </location>
</feature>
<evidence type="ECO:0000313" key="9">
    <source>
        <dbReference type="EMBL" id="CAE7194087.1"/>
    </source>
</evidence>
<feature type="compositionally biased region" description="Polar residues" evidence="6">
    <location>
        <begin position="321"/>
        <end position="334"/>
    </location>
</feature>
<feature type="region of interest" description="Disordered" evidence="6">
    <location>
        <begin position="1"/>
        <end position="20"/>
    </location>
</feature>
<dbReference type="AlphaFoldDB" id="A0A6S6W8V5"/>
<keyword evidence="2 7" id="KW-0812">Transmembrane</keyword>
<dbReference type="InterPro" id="IPR049326">
    <property type="entry name" value="Rhodopsin_dom_fungi"/>
</dbReference>
<keyword evidence="3 7" id="KW-1133">Transmembrane helix</keyword>